<keyword evidence="11" id="KW-1185">Reference proteome</keyword>
<evidence type="ECO:0000313" key="10">
    <source>
        <dbReference type="EMBL" id="MDQ7246357.1"/>
    </source>
</evidence>
<feature type="transmembrane region" description="Helical" evidence="8">
    <location>
        <begin position="174"/>
        <end position="195"/>
    </location>
</feature>
<gene>
    <name evidence="10" type="ORF">Q8A70_01705</name>
</gene>
<proteinExistence type="inferred from homology"/>
<evidence type="ECO:0000256" key="1">
    <source>
        <dbReference type="ARBA" id="ARBA00004651"/>
    </source>
</evidence>
<dbReference type="InterPro" id="IPR000515">
    <property type="entry name" value="MetI-like"/>
</dbReference>
<accession>A0ABU0YGN2</accession>
<comment type="subcellular location">
    <subcellularLocation>
        <location evidence="1 8">Cell membrane</location>
        <topology evidence="1 8">Multi-pass membrane protein</topology>
    </subcellularLocation>
</comment>
<dbReference type="PROSITE" id="PS50928">
    <property type="entry name" value="ABC_TM1"/>
    <property type="match status" value="1"/>
</dbReference>
<keyword evidence="4" id="KW-1003">Cell membrane</keyword>
<dbReference type="PANTHER" id="PTHR43848:SF2">
    <property type="entry name" value="PUTRESCINE TRANSPORT SYSTEM PERMEASE PROTEIN POTI"/>
    <property type="match status" value="1"/>
</dbReference>
<name>A0ABU0YGN2_9PROT</name>
<dbReference type="Proteomes" id="UP001230156">
    <property type="component" value="Unassembled WGS sequence"/>
</dbReference>
<keyword evidence="6 8" id="KW-1133">Transmembrane helix</keyword>
<evidence type="ECO:0000313" key="11">
    <source>
        <dbReference type="Proteomes" id="UP001230156"/>
    </source>
</evidence>
<evidence type="ECO:0000256" key="4">
    <source>
        <dbReference type="ARBA" id="ARBA00022475"/>
    </source>
</evidence>
<comment type="caution">
    <text evidence="10">The sequence shown here is derived from an EMBL/GenBank/DDBJ whole genome shotgun (WGS) entry which is preliminary data.</text>
</comment>
<dbReference type="CDD" id="cd06261">
    <property type="entry name" value="TM_PBP2"/>
    <property type="match status" value="1"/>
</dbReference>
<evidence type="ECO:0000259" key="9">
    <source>
        <dbReference type="PROSITE" id="PS50928"/>
    </source>
</evidence>
<protein>
    <submittedName>
        <fullName evidence="10">ABC transporter permease</fullName>
    </submittedName>
</protein>
<dbReference type="InterPro" id="IPR035906">
    <property type="entry name" value="MetI-like_sf"/>
</dbReference>
<dbReference type="EMBL" id="JAUYVI010000001">
    <property type="protein sequence ID" value="MDQ7246357.1"/>
    <property type="molecule type" value="Genomic_DNA"/>
</dbReference>
<dbReference type="Pfam" id="PF00528">
    <property type="entry name" value="BPD_transp_1"/>
    <property type="match status" value="1"/>
</dbReference>
<feature type="transmembrane region" description="Helical" evidence="8">
    <location>
        <begin position="7"/>
        <end position="27"/>
    </location>
</feature>
<feature type="transmembrane region" description="Helical" evidence="8">
    <location>
        <begin position="124"/>
        <end position="145"/>
    </location>
</feature>
<evidence type="ECO:0000256" key="2">
    <source>
        <dbReference type="ARBA" id="ARBA00007069"/>
    </source>
</evidence>
<evidence type="ECO:0000256" key="3">
    <source>
        <dbReference type="ARBA" id="ARBA00022448"/>
    </source>
</evidence>
<feature type="transmembrane region" description="Helical" evidence="8">
    <location>
        <begin position="96"/>
        <end position="118"/>
    </location>
</feature>
<dbReference type="PANTHER" id="PTHR43848">
    <property type="entry name" value="PUTRESCINE TRANSPORT SYSTEM PERMEASE PROTEIN POTI"/>
    <property type="match status" value="1"/>
</dbReference>
<evidence type="ECO:0000256" key="5">
    <source>
        <dbReference type="ARBA" id="ARBA00022692"/>
    </source>
</evidence>
<dbReference type="RefSeq" id="WP_379953735.1">
    <property type="nucleotide sequence ID" value="NZ_JAUYVI010000001.1"/>
</dbReference>
<dbReference type="SUPFAM" id="SSF161098">
    <property type="entry name" value="MetI-like"/>
    <property type="match status" value="1"/>
</dbReference>
<feature type="domain" description="ABC transmembrane type-1" evidence="9">
    <location>
        <begin position="58"/>
        <end position="248"/>
    </location>
</feature>
<feature type="transmembrane region" description="Helical" evidence="8">
    <location>
        <begin position="64"/>
        <end position="84"/>
    </location>
</feature>
<comment type="similarity">
    <text evidence="2">Belongs to the binding-protein-dependent transport system permease family. CysTW subfamily.</text>
</comment>
<reference evidence="11" key="1">
    <citation type="submission" date="2023-08" db="EMBL/GenBank/DDBJ databases">
        <title>Rhodospirillaceae gen. nov., a novel taxon isolated from the Yangtze River Yuezi River estuary sludge.</title>
        <authorList>
            <person name="Ruan L."/>
        </authorList>
    </citation>
    <scope>NUCLEOTIDE SEQUENCE [LARGE SCALE GENOMIC DNA]</scope>
    <source>
        <strain evidence="11">R-7</strain>
    </source>
</reference>
<feature type="transmembrane region" description="Helical" evidence="8">
    <location>
        <begin position="226"/>
        <end position="248"/>
    </location>
</feature>
<sequence>MILLRIVVFAIMAFLLAPIVIIILFSFHATPALTFPFTGFSWRWYAQVFTDSQLGAALVESMKIAFWTALLTLVLGTGASLAWLRLKRRGRAVIEILGITPIALPGLFLGVALLVLFAQLGISLSTVTIVIAHVLLTLPILLVAMKARLTLFDPSLEEAARDLGASQRQTFARVTLPLIAPTLISCAILALAISFDEFVLTSFVAGTETTLPMYIWSMMRRTVTPLINAISTLALLFSILVLVVAAVVGRMRRAAAVADRTKS</sequence>
<keyword evidence="5 8" id="KW-0812">Transmembrane</keyword>
<evidence type="ECO:0000256" key="8">
    <source>
        <dbReference type="RuleBase" id="RU363032"/>
    </source>
</evidence>
<dbReference type="Gene3D" id="1.10.3720.10">
    <property type="entry name" value="MetI-like"/>
    <property type="match status" value="1"/>
</dbReference>
<evidence type="ECO:0000256" key="7">
    <source>
        <dbReference type="ARBA" id="ARBA00023136"/>
    </source>
</evidence>
<keyword evidence="3 8" id="KW-0813">Transport</keyword>
<evidence type="ECO:0000256" key="6">
    <source>
        <dbReference type="ARBA" id="ARBA00022989"/>
    </source>
</evidence>
<dbReference type="InterPro" id="IPR051789">
    <property type="entry name" value="Bact_Polyamine_Transport"/>
</dbReference>
<keyword evidence="7 8" id="KW-0472">Membrane</keyword>
<organism evidence="10 11">
    <name type="scientific">Dongia sedimenti</name>
    <dbReference type="NCBI Taxonomy" id="3064282"/>
    <lineage>
        <taxon>Bacteria</taxon>
        <taxon>Pseudomonadati</taxon>
        <taxon>Pseudomonadota</taxon>
        <taxon>Alphaproteobacteria</taxon>
        <taxon>Rhodospirillales</taxon>
        <taxon>Dongiaceae</taxon>
        <taxon>Dongia</taxon>
    </lineage>
</organism>